<dbReference type="Pfam" id="PF00069">
    <property type="entry name" value="Pkinase"/>
    <property type="match status" value="1"/>
</dbReference>
<feature type="domain" description="Protein kinase" evidence="7">
    <location>
        <begin position="78"/>
        <end position="340"/>
    </location>
</feature>
<organism evidence="8 9">
    <name type="scientific">Aquimonas voraii</name>
    <dbReference type="NCBI Taxonomy" id="265719"/>
    <lineage>
        <taxon>Bacteria</taxon>
        <taxon>Pseudomonadati</taxon>
        <taxon>Pseudomonadota</taxon>
        <taxon>Gammaproteobacteria</taxon>
        <taxon>Lysobacterales</taxon>
        <taxon>Lysobacteraceae</taxon>
        <taxon>Aquimonas</taxon>
    </lineage>
</organism>
<evidence type="ECO:0000256" key="2">
    <source>
        <dbReference type="ARBA" id="ARBA00022741"/>
    </source>
</evidence>
<dbReference type="OrthoDB" id="9801841at2"/>
<dbReference type="SUPFAM" id="SSF48452">
    <property type="entry name" value="TPR-like"/>
    <property type="match status" value="2"/>
</dbReference>
<keyword evidence="1" id="KW-0808">Transferase</keyword>
<dbReference type="CDD" id="cd14014">
    <property type="entry name" value="STKc_PknB_like"/>
    <property type="match status" value="1"/>
</dbReference>
<reference evidence="8 9" key="1">
    <citation type="submission" date="2016-10" db="EMBL/GenBank/DDBJ databases">
        <authorList>
            <person name="de Groot N.N."/>
        </authorList>
    </citation>
    <scope>NUCLEOTIDE SEQUENCE [LARGE SCALE GENOMIC DNA]</scope>
    <source>
        <strain evidence="8 9">DSM 16957</strain>
    </source>
</reference>
<dbReference type="SMART" id="SM00220">
    <property type="entry name" value="S_TKc"/>
    <property type="match status" value="1"/>
</dbReference>
<keyword evidence="4 5" id="KW-0067">ATP-binding</keyword>
<accession>A0A1G6Y537</accession>
<dbReference type="InterPro" id="IPR011009">
    <property type="entry name" value="Kinase-like_dom_sf"/>
</dbReference>
<dbReference type="PROSITE" id="PS50011">
    <property type="entry name" value="PROTEIN_KINASE_DOM"/>
    <property type="match status" value="1"/>
</dbReference>
<feature type="coiled-coil region" evidence="6">
    <location>
        <begin position="381"/>
        <end position="408"/>
    </location>
</feature>
<evidence type="ECO:0000313" key="8">
    <source>
        <dbReference type="EMBL" id="SDD84725.1"/>
    </source>
</evidence>
<dbReference type="SUPFAM" id="SSF56112">
    <property type="entry name" value="Protein kinase-like (PK-like)"/>
    <property type="match status" value="1"/>
</dbReference>
<dbReference type="InterPro" id="IPR017441">
    <property type="entry name" value="Protein_kinase_ATP_BS"/>
</dbReference>
<evidence type="ECO:0000256" key="1">
    <source>
        <dbReference type="ARBA" id="ARBA00022679"/>
    </source>
</evidence>
<name>A0A1G6Y537_9GAMM</name>
<dbReference type="PROSITE" id="PS00107">
    <property type="entry name" value="PROTEIN_KINASE_ATP"/>
    <property type="match status" value="1"/>
</dbReference>
<evidence type="ECO:0000256" key="4">
    <source>
        <dbReference type="ARBA" id="ARBA00022840"/>
    </source>
</evidence>
<dbReference type="AlphaFoldDB" id="A0A1G6Y537"/>
<protein>
    <submittedName>
        <fullName evidence="8">Serine/threonine protein kinase</fullName>
    </submittedName>
</protein>
<dbReference type="Gene3D" id="3.30.200.20">
    <property type="entry name" value="Phosphorylase Kinase, domain 1"/>
    <property type="match status" value="1"/>
</dbReference>
<dbReference type="PANTHER" id="PTHR43289">
    <property type="entry name" value="MITOGEN-ACTIVATED PROTEIN KINASE KINASE KINASE 20-RELATED"/>
    <property type="match status" value="1"/>
</dbReference>
<dbReference type="Gene3D" id="1.25.40.10">
    <property type="entry name" value="Tetratricopeptide repeat domain"/>
    <property type="match status" value="1"/>
</dbReference>
<dbReference type="GO" id="GO:0005524">
    <property type="term" value="F:ATP binding"/>
    <property type="evidence" value="ECO:0007669"/>
    <property type="project" value="UniProtKB-UniRule"/>
</dbReference>
<dbReference type="InterPro" id="IPR000719">
    <property type="entry name" value="Prot_kinase_dom"/>
</dbReference>
<evidence type="ECO:0000259" key="7">
    <source>
        <dbReference type="PROSITE" id="PS50011"/>
    </source>
</evidence>
<proteinExistence type="predicted"/>
<keyword evidence="9" id="KW-1185">Reference proteome</keyword>
<dbReference type="EMBL" id="FNAG01000008">
    <property type="protein sequence ID" value="SDD84725.1"/>
    <property type="molecule type" value="Genomic_DNA"/>
</dbReference>
<dbReference type="SMART" id="SM00028">
    <property type="entry name" value="TPR"/>
    <property type="match status" value="4"/>
</dbReference>
<dbReference type="RefSeq" id="WP_091243593.1">
    <property type="nucleotide sequence ID" value="NZ_FNAG01000008.1"/>
</dbReference>
<dbReference type="GO" id="GO:0004674">
    <property type="term" value="F:protein serine/threonine kinase activity"/>
    <property type="evidence" value="ECO:0007669"/>
    <property type="project" value="UniProtKB-KW"/>
</dbReference>
<gene>
    <name evidence="8" type="ORF">SAMN04488509_108114</name>
</gene>
<evidence type="ECO:0000313" key="9">
    <source>
        <dbReference type="Proteomes" id="UP000199603"/>
    </source>
</evidence>
<dbReference type="Gene3D" id="1.10.510.10">
    <property type="entry name" value="Transferase(Phosphotransferase) domain 1"/>
    <property type="match status" value="1"/>
</dbReference>
<evidence type="ECO:0000256" key="5">
    <source>
        <dbReference type="PROSITE-ProRule" id="PRU10141"/>
    </source>
</evidence>
<evidence type="ECO:0000256" key="3">
    <source>
        <dbReference type="ARBA" id="ARBA00022777"/>
    </source>
</evidence>
<keyword evidence="6" id="KW-0175">Coiled coil</keyword>
<keyword evidence="8" id="KW-0723">Serine/threonine-protein kinase</keyword>
<dbReference type="Proteomes" id="UP000199603">
    <property type="component" value="Unassembled WGS sequence"/>
</dbReference>
<dbReference type="InterPro" id="IPR019734">
    <property type="entry name" value="TPR_rpt"/>
</dbReference>
<dbReference type="InterPro" id="IPR011990">
    <property type="entry name" value="TPR-like_helical_dom_sf"/>
</dbReference>
<evidence type="ECO:0000256" key="6">
    <source>
        <dbReference type="SAM" id="Coils"/>
    </source>
</evidence>
<dbReference type="STRING" id="265719.SAMN04488509_108114"/>
<dbReference type="PANTHER" id="PTHR43289:SF34">
    <property type="entry name" value="SERINE_THREONINE-PROTEIN KINASE YBDM-RELATED"/>
    <property type="match status" value="1"/>
</dbReference>
<sequence>MNAGASGPVGVDAARWAALSERLDALLDLPADARESLLVDLAADEAEALRGWLRAIEQSVGLMEREPEAAAPDRVGPWRLIAAVGRGGMGEVWRGERADGAFQRAVAIKFLRMDRPQAARSIARERALLARLRHPGIAQLLDGGMSADGRPWLVTEWVEGRAFDTWLSEANPSLRERVARVLALARAVAYAHGQRVLHRDLKPANVRVEADGSPRLLDFGIGELLEAEPGITREAALTPEFAAPEQLRGEPTDVRTDVHALGALLWFALCERPPHGSDARALAELVERVCQRDAEPPSRHARVTGVDADLDAIALKALARAPQQRYASADALALDLERWLAGDSVAARLPGRVERLVRALRRHPLESALGLALVLALVGGVLAAREEARSAEAARLQAEQARDAALAEADRGERLVDTFAGLFAEAGAEQALTANAWLDRARDAALRLIDSDARAGQALLVRLAAVEQDRGEHARALTLLERVASQSTGLDPELRARAACRQGSALAMLGREREAIAVYDHAIAEAEALQGSARLVRVDCLIGRANLALFRGEARTDELALAERALAELDALSASGDLRWRRASALYTLAALLDLSGRDVEAAQRYGEVMALDEALGTTDSTDHATLIASRAGALQRAGDWAAADADYTRAIALHARLAPEHPNLGSHRANLAGLKALRGDAEGALAQAKAALAMPNLHAVARANALYALGQAQALSGEHATALASLDAAAQAYAEAGQSARALRPRIKQIRVHVLAQQWGAAQALYDTLDAESREAQPAQRAELLREGVALQHARGELEAARALAEALDALIVATPAGHPLRQLIALEHLQLRADTGEPVAAEIARLQAELAKQLAPTHPALKPRR</sequence>
<keyword evidence="2 5" id="KW-0547">Nucleotide-binding</keyword>
<feature type="binding site" evidence="5">
    <location>
        <position position="109"/>
    </location>
    <ligand>
        <name>ATP</name>
        <dbReference type="ChEBI" id="CHEBI:30616"/>
    </ligand>
</feature>
<keyword evidence="3 8" id="KW-0418">Kinase</keyword>